<sequence>MFLHFLRYFYDFHFYDFSLLQCCFDAIDAIQVASNRHIR</sequence>
<organism evidence="1 2">
    <name type="scientific">Gardnerella pickettii JCP7719</name>
    <dbReference type="NCBI Taxonomy" id="1261061"/>
    <lineage>
        <taxon>Bacteria</taxon>
        <taxon>Bacillati</taxon>
        <taxon>Actinomycetota</taxon>
        <taxon>Actinomycetes</taxon>
        <taxon>Bifidobacteriales</taxon>
        <taxon>Bifidobacteriaceae</taxon>
        <taxon>Gardnerella</taxon>
        <taxon>Gardnerella pickettii</taxon>
    </lineage>
</organism>
<reference evidence="1 2" key="1">
    <citation type="submission" date="2013-06" db="EMBL/GenBank/DDBJ databases">
        <authorList>
            <person name="Weinstock G."/>
            <person name="Sodergren E."/>
            <person name="Lobos E.A."/>
            <person name="Fulton L."/>
            <person name="Fulton R."/>
            <person name="Courtney L."/>
            <person name="Fronick C."/>
            <person name="O'Laughlin M."/>
            <person name="Godfrey J."/>
            <person name="Wilson R.M."/>
            <person name="Miner T."/>
            <person name="Farmer C."/>
            <person name="Delehaunty K."/>
            <person name="Cordes M."/>
            <person name="Minx P."/>
            <person name="Tomlinson C."/>
            <person name="Chen J."/>
            <person name="Wollam A."/>
            <person name="Pepin K.H."/>
            <person name="Bhonagiri V."/>
            <person name="Zhang X."/>
            <person name="Warren W."/>
            <person name="Mitreva M."/>
            <person name="Mardis E.R."/>
            <person name="Wilson R.K."/>
        </authorList>
    </citation>
    <scope>NUCLEOTIDE SEQUENCE [LARGE SCALE GENOMIC DNA]</scope>
    <source>
        <strain evidence="1 2">JCP7719</strain>
    </source>
</reference>
<proteinExistence type="predicted"/>
<dbReference type="HOGENOM" id="CLU_3310349_0_0_11"/>
<dbReference type="EMBL" id="ATJO01000164">
    <property type="protein sequence ID" value="EPI49615.1"/>
    <property type="molecule type" value="Genomic_DNA"/>
</dbReference>
<dbReference type="Proteomes" id="UP000014601">
    <property type="component" value="Unassembled WGS sequence"/>
</dbReference>
<protein>
    <submittedName>
        <fullName evidence="1">Uncharacterized protein</fullName>
    </submittedName>
</protein>
<comment type="caution">
    <text evidence="1">The sequence shown here is derived from an EMBL/GenBank/DDBJ whole genome shotgun (WGS) entry which is preliminary data.</text>
</comment>
<name>S4I5L2_9BIFI</name>
<dbReference type="PATRIC" id="fig|1261061.4.peg.1217"/>
<evidence type="ECO:0000313" key="2">
    <source>
        <dbReference type="Proteomes" id="UP000014601"/>
    </source>
</evidence>
<dbReference type="AlphaFoldDB" id="S4I5L2"/>
<evidence type="ECO:0000313" key="1">
    <source>
        <dbReference type="EMBL" id="EPI49615.1"/>
    </source>
</evidence>
<gene>
    <name evidence="1" type="ORF">HMPREF1576_01417</name>
</gene>
<accession>S4I5L2</accession>